<sequence>MAFVNDTRGLGGQKEIMNLMQNHYSALVNVKSTLNTRQAPRPHVSKMSKRPASAVNGQKKLEDALIKNQQFAEQRETFKRLANLKNGGTDSKPPQTFGMSKKLLVNKRARANHFQHEEHLKNLASLHQRINMVGSQLDRAKNPHDPLSNPVFFFKKGGNNQNTSLKTYAQKIQTNLEKRQKKNQEMTEQLMSQLSSKEKQMLLRPQSAAPIKH</sequence>
<protein>
    <submittedName>
        <fullName evidence="2">Uncharacterized protein</fullName>
    </submittedName>
</protein>
<dbReference type="Proteomes" id="UP000039865">
    <property type="component" value="Unassembled WGS sequence"/>
</dbReference>
<evidence type="ECO:0000313" key="2">
    <source>
        <dbReference type="EMBL" id="CDW73989.1"/>
    </source>
</evidence>
<dbReference type="InParanoid" id="A0A077ZVT9"/>
<feature type="region of interest" description="Disordered" evidence="1">
    <location>
        <begin position="193"/>
        <end position="213"/>
    </location>
</feature>
<keyword evidence="3" id="KW-1185">Reference proteome</keyword>
<feature type="region of interest" description="Disordered" evidence="1">
    <location>
        <begin position="37"/>
        <end position="57"/>
    </location>
</feature>
<dbReference type="OrthoDB" id="301607at2759"/>
<evidence type="ECO:0000256" key="1">
    <source>
        <dbReference type="SAM" id="MobiDB-lite"/>
    </source>
</evidence>
<evidence type="ECO:0000313" key="3">
    <source>
        <dbReference type="Proteomes" id="UP000039865"/>
    </source>
</evidence>
<dbReference type="EMBL" id="CCKQ01002877">
    <property type="protein sequence ID" value="CDW73989.1"/>
    <property type="molecule type" value="Genomic_DNA"/>
</dbReference>
<reference evidence="2 3" key="1">
    <citation type="submission" date="2014-06" db="EMBL/GenBank/DDBJ databases">
        <authorList>
            <person name="Swart Estienne"/>
        </authorList>
    </citation>
    <scope>NUCLEOTIDE SEQUENCE [LARGE SCALE GENOMIC DNA]</scope>
    <source>
        <strain evidence="2 3">130c</strain>
    </source>
</reference>
<name>A0A077ZVT9_STYLE</name>
<dbReference type="AlphaFoldDB" id="A0A077ZVT9"/>
<proteinExistence type="predicted"/>
<accession>A0A077ZVT9</accession>
<organism evidence="2 3">
    <name type="scientific">Stylonychia lemnae</name>
    <name type="common">Ciliate</name>
    <dbReference type="NCBI Taxonomy" id="5949"/>
    <lineage>
        <taxon>Eukaryota</taxon>
        <taxon>Sar</taxon>
        <taxon>Alveolata</taxon>
        <taxon>Ciliophora</taxon>
        <taxon>Intramacronucleata</taxon>
        <taxon>Spirotrichea</taxon>
        <taxon>Stichotrichia</taxon>
        <taxon>Sporadotrichida</taxon>
        <taxon>Oxytrichidae</taxon>
        <taxon>Stylonychinae</taxon>
        <taxon>Stylonychia</taxon>
    </lineage>
</organism>
<dbReference type="OMA" id="VWIEDIF"/>
<gene>
    <name evidence="2" type="primary">Contig11357.g12138</name>
    <name evidence="2" type="ORF">STYLEM_2979</name>
</gene>